<keyword evidence="2" id="KW-1185">Reference proteome</keyword>
<organism evidence="1 2">
    <name type="scientific">Hibiscus sabdariffa</name>
    <name type="common">roselle</name>
    <dbReference type="NCBI Taxonomy" id="183260"/>
    <lineage>
        <taxon>Eukaryota</taxon>
        <taxon>Viridiplantae</taxon>
        <taxon>Streptophyta</taxon>
        <taxon>Embryophyta</taxon>
        <taxon>Tracheophyta</taxon>
        <taxon>Spermatophyta</taxon>
        <taxon>Magnoliopsida</taxon>
        <taxon>eudicotyledons</taxon>
        <taxon>Gunneridae</taxon>
        <taxon>Pentapetalae</taxon>
        <taxon>rosids</taxon>
        <taxon>malvids</taxon>
        <taxon>Malvales</taxon>
        <taxon>Malvaceae</taxon>
        <taxon>Malvoideae</taxon>
        <taxon>Hibiscus</taxon>
    </lineage>
</organism>
<name>A0ABR2G3R4_9ROSI</name>
<evidence type="ECO:0000313" key="2">
    <source>
        <dbReference type="Proteomes" id="UP001472677"/>
    </source>
</evidence>
<gene>
    <name evidence="1" type="ORF">V6N12_045574</name>
</gene>
<comment type="caution">
    <text evidence="1">The sequence shown here is derived from an EMBL/GenBank/DDBJ whole genome shotgun (WGS) entry which is preliminary data.</text>
</comment>
<dbReference type="Proteomes" id="UP001472677">
    <property type="component" value="Unassembled WGS sequence"/>
</dbReference>
<dbReference type="EMBL" id="JBBPBM010000003">
    <property type="protein sequence ID" value="KAK8593494.1"/>
    <property type="molecule type" value="Genomic_DNA"/>
</dbReference>
<accession>A0ABR2G3R4</accession>
<evidence type="ECO:0000313" key="1">
    <source>
        <dbReference type="EMBL" id="KAK8593494.1"/>
    </source>
</evidence>
<proteinExistence type="predicted"/>
<reference evidence="1 2" key="1">
    <citation type="journal article" date="2024" name="G3 (Bethesda)">
        <title>Genome assembly of Hibiscus sabdariffa L. provides insights into metabolisms of medicinal natural products.</title>
        <authorList>
            <person name="Kim T."/>
        </authorList>
    </citation>
    <scope>NUCLEOTIDE SEQUENCE [LARGE SCALE GENOMIC DNA]</scope>
    <source>
        <strain evidence="1">TK-2024</strain>
        <tissue evidence="1">Old leaves</tissue>
    </source>
</reference>
<sequence length="125" mass="14604">MDKIEERMQNREAALKSIENQVGQISQALNRRPLRGFPSDTEVAKGATHEQCKTITTRSGKNLSTQTRTDMGKRLLTKPMQKQFQINLPWQIHYLPQQEKIKISHQTLRKQILKQQQHPKSNYPE</sequence>
<protein>
    <submittedName>
        <fullName evidence="1">Uncharacterized protein</fullName>
    </submittedName>
</protein>